<gene>
    <name evidence="2" type="ORF">AARAC_002971</name>
</gene>
<protein>
    <submittedName>
        <fullName evidence="2">Uncharacterized protein</fullName>
    </submittedName>
</protein>
<feature type="compositionally biased region" description="Low complexity" evidence="1">
    <location>
        <begin position="86"/>
        <end position="116"/>
    </location>
</feature>
<evidence type="ECO:0000313" key="2">
    <source>
        <dbReference type="EMBL" id="PIG85632.1"/>
    </source>
</evidence>
<feature type="region of interest" description="Disordered" evidence="1">
    <location>
        <begin position="86"/>
        <end position="119"/>
    </location>
</feature>
<reference evidence="2 3" key="1">
    <citation type="submission" date="2017-05" db="EMBL/GenBank/DDBJ databases">
        <title>Genome sequence for an aflatoxigenic pathogen of Argentinian peanut, Aspergillus arachidicola.</title>
        <authorList>
            <person name="Moore G."/>
            <person name="Beltz S.B."/>
            <person name="Mack B.M."/>
        </authorList>
    </citation>
    <scope>NUCLEOTIDE SEQUENCE [LARGE SCALE GENOMIC DNA]</scope>
    <source>
        <strain evidence="2 3">CBS 117610</strain>
    </source>
</reference>
<dbReference type="AlphaFoldDB" id="A0A2G7FYI9"/>
<name>A0A2G7FYI9_9EURO</name>
<evidence type="ECO:0000313" key="3">
    <source>
        <dbReference type="Proteomes" id="UP000231358"/>
    </source>
</evidence>
<dbReference type="EMBL" id="NEXV01000312">
    <property type="protein sequence ID" value="PIG85632.1"/>
    <property type="molecule type" value="Genomic_DNA"/>
</dbReference>
<keyword evidence="3" id="KW-1185">Reference proteome</keyword>
<evidence type="ECO:0000256" key="1">
    <source>
        <dbReference type="SAM" id="MobiDB-lite"/>
    </source>
</evidence>
<sequence>MAEIPYLFTKREETINTWNWYSYLSKSPQTYKDCVVRTVTHVKNLRSSVVHEYLQAIIERTDTKERTRLIAERQTGQDQVIISRWGSSKSSLSPSSHGSGSSSSGSKSSNSSSSSSSGGGGDLPLPLWSLKFNSGSLNVVNLAQILRNTTNEGGDYNVLTGRHCYWFAATAYASVRVFASIEEPWSFRRWKGRLILIKKAAVPDAKKFNERIQINWEYLSGNPVSRSQFLEMAYTEALRLEVDDRTEAKKQIDEHASELTNNDIGNNISFSALQEWEPGQPIEDLEIDEVYERVFQDDNAESYKEVYDRYNQATPIQTDLPNDSGKLYIPDDLVVLEPTENQKQKMDEAIEVMAGRVLAEYEKNQPN</sequence>
<dbReference type="Proteomes" id="UP000231358">
    <property type="component" value="Unassembled WGS sequence"/>
</dbReference>
<dbReference type="STRING" id="656916.A0A2G7FYI9"/>
<proteinExistence type="predicted"/>
<accession>A0A2G7FYI9</accession>
<organism evidence="2 3">
    <name type="scientific">Aspergillus arachidicola</name>
    <dbReference type="NCBI Taxonomy" id="656916"/>
    <lineage>
        <taxon>Eukaryota</taxon>
        <taxon>Fungi</taxon>
        <taxon>Dikarya</taxon>
        <taxon>Ascomycota</taxon>
        <taxon>Pezizomycotina</taxon>
        <taxon>Eurotiomycetes</taxon>
        <taxon>Eurotiomycetidae</taxon>
        <taxon>Eurotiales</taxon>
        <taxon>Aspergillaceae</taxon>
        <taxon>Aspergillus</taxon>
        <taxon>Aspergillus subgen. Circumdati</taxon>
    </lineage>
</organism>
<comment type="caution">
    <text evidence="2">The sequence shown here is derived from an EMBL/GenBank/DDBJ whole genome shotgun (WGS) entry which is preliminary data.</text>
</comment>